<sequence length="34" mass="3943">MEKKDNERSKSLLVVILESSLFSTMYNTSQYEDG</sequence>
<reference evidence="1" key="1">
    <citation type="journal article" date="2014" name="Front. Microbiol.">
        <title>High frequency of phylogenetically diverse reductive dehalogenase-homologous genes in deep subseafloor sedimentary metagenomes.</title>
        <authorList>
            <person name="Kawai M."/>
            <person name="Futagami T."/>
            <person name="Toyoda A."/>
            <person name="Takaki Y."/>
            <person name="Nishi S."/>
            <person name="Hori S."/>
            <person name="Arai W."/>
            <person name="Tsubouchi T."/>
            <person name="Morono Y."/>
            <person name="Uchiyama I."/>
            <person name="Ito T."/>
            <person name="Fujiyama A."/>
            <person name="Inagaki F."/>
            <person name="Takami H."/>
        </authorList>
    </citation>
    <scope>NUCLEOTIDE SEQUENCE</scope>
    <source>
        <strain evidence="1">Expedition CK06-06</strain>
    </source>
</reference>
<dbReference type="AlphaFoldDB" id="X1FM08"/>
<accession>X1FM08</accession>
<evidence type="ECO:0000313" key="1">
    <source>
        <dbReference type="EMBL" id="GAH33535.1"/>
    </source>
</evidence>
<protein>
    <submittedName>
        <fullName evidence="1">Uncharacterized protein</fullName>
    </submittedName>
</protein>
<dbReference type="EMBL" id="BARU01011812">
    <property type="protein sequence ID" value="GAH33535.1"/>
    <property type="molecule type" value="Genomic_DNA"/>
</dbReference>
<comment type="caution">
    <text evidence="1">The sequence shown here is derived from an EMBL/GenBank/DDBJ whole genome shotgun (WGS) entry which is preliminary data.</text>
</comment>
<feature type="non-terminal residue" evidence="1">
    <location>
        <position position="34"/>
    </location>
</feature>
<gene>
    <name evidence="1" type="ORF">S03H2_22052</name>
</gene>
<proteinExistence type="predicted"/>
<organism evidence="1">
    <name type="scientific">marine sediment metagenome</name>
    <dbReference type="NCBI Taxonomy" id="412755"/>
    <lineage>
        <taxon>unclassified sequences</taxon>
        <taxon>metagenomes</taxon>
        <taxon>ecological metagenomes</taxon>
    </lineage>
</organism>
<name>X1FM08_9ZZZZ</name>